<dbReference type="Gene3D" id="3.90.1750.10">
    <property type="entry name" value="Hect, E3 ligase catalytic domains"/>
    <property type="match status" value="1"/>
</dbReference>
<dbReference type="SUPFAM" id="SSF48371">
    <property type="entry name" value="ARM repeat"/>
    <property type="match status" value="2"/>
</dbReference>
<evidence type="ECO:0000259" key="8">
    <source>
        <dbReference type="PROSITE" id="PS50237"/>
    </source>
</evidence>
<reference evidence="9" key="1">
    <citation type="submission" date="2023-03" db="UniProtKB">
        <authorList>
            <consortium name="EnsemblPlants"/>
        </authorList>
    </citation>
    <scope>IDENTIFICATION</scope>
</reference>
<dbReference type="InterPro" id="IPR045322">
    <property type="entry name" value="HECTD1/TRIP12-like"/>
</dbReference>
<dbReference type="InterPro" id="IPR057948">
    <property type="entry name" value="TPR_TRIP12_N"/>
</dbReference>
<dbReference type="EC" id="2.3.2.26" evidence="3"/>
<keyword evidence="4" id="KW-0808">Transferase</keyword>
<dbReference type="InterPro" id="IPR035983">
    <property type="entry name" value="Hect_E3_ubiquitin_ligase"/>
</dbReference>
<accession>A0A9I9CW15</accession>
<proteinExistence type="inferred from homology"/>
<evidence type="ECO:0000256" key="2">
    <source>
        <dbReference type="ARBA" id="ARBA00006331"/>
    </source>
</evidence>
<keyword evidence="5 6" id="KW-0833">Ubl conjugation pathway</keyword>
<dbReference type="Gene3D" id="3.30.2410.10">
    <property type="entry name" value="Hect, E3 ligase catalytic domain"/>
    <property type="match status" value="1"/>
</dbReference>
<evidence type="ECO:0000256" key="6">
    <source>
        <dbReference type="PROSITE-ProRule" id="PRU00104"/>
    </source>
</evidence>
<evidence type="ECO:0000256" key="5">
    <source>
        <dbReference type="ARBA" id="ARBA00022786"/>
    </source>
</evidence>
<comment type="catalytic activity">
    <reaction evidence="1">
        <text>S-ubiquitinyl-[E2 ubiquitin-conjugating enzyme]-L-cysteine + [acceptor protein]-L-lysine = [E2 ubiquitin-conjugating enzyme]-L-cysteine + N(6)-ubiquitinyl-[acceptor protein]-L-lysine.</text>
        <dbReference type="EC" id="2.3.2.26"/>
    </reaction>
</comment>
<dbReference type="Gramene" id="MELO3C009310.2.1">
    <property type="protein sequence ID" value="MELO3C009310.2.1"/>
    <property type="gene ID" value="MELO3C009310.2"/>
</dbReference>
<protein>
    <recommendedName>
        <fullName evidence="3">HECT-type E3 ubiquitin transferase</fullName>
        <ecNumber evidence="3">2.3.2.26</ecNumber>
    </recommendedName>
</protein>
<sequence length="1532" mass="171227">MGNRGQKRTEMVDRLPADKRACSSLEFRPSSSNSSMQMHVTSTNSSPGIHDNDMDTSSSASASSRSEGEHDKDSAYGSCDSDDAEQKHSDLRNYQRQRSSGDHGRFKRLLTSLGEESESSVQTELLRELCEVLSFCTENSLSSMTSDSLSIILVNLVKLDSDSDIVLLALRALTYLCDAYPRASSFIVRHGGVPAFCKRLGAIEYSDVAEQCFQALEKISQEHPVACLEGGAVMAVLTFIDFFPTIIQRTALRIVVNVCKKLPSECPPNLIEAVPILCNLLQYDDEELVENVARCMIKIAECVHQSSELLDGLCQHGLIQHAIRLINLNSRTTLSQTIYNYKAEERFPDLLGVLIKLASGSIVAFETLYELNISNTLKDILSAYNLSHGVSSSCAVVDGQRNQVCEVLKLLNELLPTEDAKTEQLSEKVSFLVGNPKQLQKFGLDILPLLVQVVVSSGANLYVCCGCLTIIYKFVCLGESDMLVELLENSNISSFLAGVFTRKDHHVLMLGLKITEIILQKLASIFLKSFVKEGVYFAIDALISPEKYKQLIFPVFTGVHSSFDSCQKSSREHGKCLCYAFSSSCFPSGSETGSCKLDKDSVYSLANHIRNIYFAEDLCDTDEGVTDILQNLRTFSGALDDLLNLSLIKDTPAQDEEKLYALLAEIMSKLKCGEPISTFEFIESGIVKSFINYITNGQYLRKKEEAQTISRQFSIIERRFEAFARLLLSSSDHPSVNLPVLALIRKLQISLSSLENFPVISSQGFKHRNYFATVPNARCVPHPCVKVRFVRGDGETKLCDITGDILTVDPFSSLAAIEGFLWRKVSTKKTEQSPEETLREHQIKLLSNIRSCLGVNSELVGSDIMSTDLPEVQRDMANIPKVPAEVGADEKSQSSPSCSKKGTAPRLLLYLEGKQLEPTMTIYQAILQQHIKENETISGTKVWSHVYTIMYRSAGEVEDNTCNQLFCASDKAPTLQFSSFFCDILDCVLPSDLAKGSPAYDVLFLLRSIEGMNRMAFHIMSHERIRAFAEGKIDTLDNIKLSVPTVSQNEFVNSKLTEKLEQQMRDSSAVSVGGMPLWCKELMDSCPFLFSFEARRKYFRIVVFGMPQYQLHVRSHSDLGTSNDGRSSSGGLPRKKVLVHRDQILDSASKMMDQYAHQKVLLEVEYDEEVGTGLGPTLEFYTLVSREFQKYGLGMWRGDHDAFISGKRLNIEGRETTESPFGLFPRPWPSTLDTDKLHLPEVMKKFVLLGQIVAKAIQDGRVLDIYFSKSFYKLILGQELSIYDIQSFDPELGTVLLEFQSLVNRNKILGTVYEENSSSKLEFSYHNTNIEDLCLDFTLPGYPDYLLTSSQDNSMVNAKNLEDYVSLVADATLYSGISRQIEAFKSGFNQVFPIEHLQVFTAEELERLICGEQDIWALSDLLDNMKFDHGYTSSSPSIIHLLEIIQEFDNKQQRAFLQFVTGAPRLPSGGFASLNPKLTIVRKHSSNLVDYDLPSVMTCANYLKLPPYSSKEIMKEKLLYAITEGQGSFHLS</sequence>
<dbReference type="PANTHER" id="PTHR45670">
    <property type="entry name" value="E3 UBIQUITIN-PROTEIN LIGASE TRIP12"/>
    <property type="match status" value="1"/>
</dbReference>
<name>A0A9I9CW15_CUCME</name>
<dbReference type="InterPro" id="IPR011989">
    <property type="entry name" value="ARM-like"/>
</dbReference>
<evidence type="ECO:0000313" key="9">
    <source>
        <dbReference type="EnsemblPlants" id="MELO3C009310.2.1"/>
    </source>
</evidence>
<evidence type="ECO:0000256" key="1">
    <source>
        <dbReference type="ARBA" id="ARBA00000885"/>
    </source>
</evidence>
<feature type="active site" description="Glycyl thioester intermediate" evidence="6">
    <location>
        <position position="1499"/>
    </location>
</feature>
<feature type="domain" description="HECT" evidence="8">
    <location>
        <begin position="1152"/>
        <end position="1532"/>
    </location>
</feature>
<dbReference type="SUPFAM" id="SSF56204">
    <property type="entry name" value="Hect, E3 ligase catalytic domain"/>
    <property type="match status" value="1"/>
</dbReference>
<evidence type="ECO:0000256" key="4">
    <source>
        <dbReference type="ARBA" id="ARBA00022679"/>
    </source>
</evidence>
<dbReference type="GO" id="GO:0061630">
    <property type="term" value="F:ubiquitin protein ligase activity"/>
    <property type="evidence" value="ECO:0007669"/>
    <property type="project" value="UniProtKB-EC"/>
</dbReference>
<feature type="region of interest" description="Disordered" evidence="7">
    <location>
        <begin position="1"/>
        <end position="105"/>
    </location>
</feature>
<dbReference type="PANTHER" id="PTHR45670:SF10">
    <property type="entry name" value="E3 UBIQUITIN-PROTEIN LIGASE UPL4"/>
    <property type="match status" value="1"/>
</dbReference>
<comment type="similarity">
    <text evidence="2">Belongs to the UPL family. K-HECT subfamily.</text>
</comment>
<dbReference type="EnsemblPlants" id="MELO3C009310.2.1">
    <property type="protein sequence ID" value="MELO3C009310.2.1"/>
    <property type="gene ID" value="MELO3C009310.2"/>
</dbReference>
<dbReference type="Pfam" id="PF25579">
    <property type="entry name" value="TPR_TRIP12_N"/>
    <property type="match status" value="1"/>
</dbReference>
<dbReference type="InterPro" id="IPR016024">
    <property type="entry name" value="ARM-type_fold"/>
</dbReference>
<evidence type="ECO:0000256" key="7">
    <source>
        <dbReference type="SAM" id="MobiDB-lite"/>
    </source>
</evidence>
<dbReference type="Gene3D" id="1.25.10.10">
    <property type="entry name" value="Leucine-rich Repeat Variant"/>
    <property type="match status" value="1"/>
</dbReference>
<dbReference type="CDD" id="cd00078">
    <property type="entry name" value="HECTc"/>
    <property type="match status" value="1"/>
</dbReference>
<feature type="compositionally biased region" description="Polar residues" evidence="7">
    <location>
        <begin position="29"/>
        <end position="47"/>
    </location>
</feature>
<dbReference type="FunFam" id="3.30.2410.10:FF:000007">
    <property type="entry name" value="Putative E3 ubiquitin-protein ligase HECTD1"/>
    <property type="match status" value="1"/>
</dbReference>
<dbReference type="InterPro" id="IPR000569">
    <property type="entry name" value="HECT_dom"/>
</dbReference>
<feature type="compositionally biased region" description="Basic and acidic residues" evidence="7">
    <location>
        <begin position="7"/>
        <end position="21"/>
    </location>
</feature>
<evidence type="ECO:0000256" key="3">
    <source>
        <dbReference type="ARBA" id="ARBA00012485"/>
    </source>
</evidence>
<dbReference type="GO" id="GO:0043161">
    <property type="term" value="P:proteasome-mediated ubiquitin-dependent protein catabolic process"/>
    <property type="evidence" value="ECO:0007669"/>
    <property type="project" value="TreeGrafter"/>
</dbReference>
<dbReference type="PROSITE" id="PS50237">
    <property type="entry name" value="HECT"/>
    <property type="match status" value="1"/>
</dbReference>
<dbReference type="Pfam" id="PF00632">
    <property type="entry name" value="HECT"/>
    <property type="match status" value="1"/>
</dbReference>
<dbReference type="SMART" id="SM00119">
    <property type="entry name" value="HECTc"/>
    <property type="match status" value="1"/>
</dbReference>
<feature type="compositionally biased region" description="Basic and acidic residues" evidence="7">
    <location>
        <begin position="84"/>
        <end position="104"/>
    </location>
</feature>
<dbReference type="GO" id="GO:0000209">
    <property type="term" value="P:protein polyubiquitination"/>
    <property type="evidence" value="ECO:0007669"/>
    <property type="project" value="TreeGrafter"/>
</dbReference>
<organism evidence="9">
    <name type="scientific">Cucumis melo</name>
    <name type="common">Muskmelon</name>
    <dbReference type="NCBI Taxonomy" id="3656"/>
    <lineage>
        <taxon>Eukaryota</taxon>
        <taxon>Viridiplantae</taxon>
        <taxon>Streptophyta</taxon>
        <taxon>Embryophyta</taxon>
        <taxon>Tracheophyta</taxon>
        <taxon>Spermatophyta</taxon>
        <taxon>Magnoliopsida</taxon>
        <taxon>eudicotyledons</taxon>
        <taxon>Gunneridae</taxon>
        <taxon>Pentapetalae</taxon>
        <taxon>rosids</taxon>
        <taxon>fabids</taxon>
        <taxon>Cucurbitales</taxon>
        <taxon>Cucurbitaceae</taxon>
        <taxon>Benincaseae</taxon>
        <taxon>Cucumis</taxon>
    </lineage>
</organism>